<evidence type="ECO:0008006" key="4">
    <source>
        <dbReference type="Google" id="ProtNLM"/>
    </source>
</evidence>
<dbReference type="RefSeq" id="WP_055945736.1">
    <property type="nucleotide sequence ID" value="NZ_DBGDCA010000080.1"/>
</dbReference>
<name>A0AAW3JPB1_9FIRM</name>
<dbReference type="AlphaFoldDB" id="A0AAW3JPB1"/>
<keyword evidence="3" id="KW-1185">Reference proteome</keyword>
<dbReference type="Proteomes" id="UP000050833">
    <property type="component" value="Unassembled WGS sequence"/>
</dbReference>
<accession>A0AAW3JPB1</accession>
<dbReference type="Pfam" id="PF22564">
    <property type="entry name" value="HAAS"/>
    <property type="match status" value="1"/>
</dbReference>
<evidence type="ECO:0000256" key="1">
    <source>
        <dbReference type="SAM" id="Phobius"/>
    </source>
</evidence>
<keyword evidence="1" id="KW-0472">Membrane</keyword>
<feature type="transmembrane region" description="Helical" evidence="1">
    <location>
        <begin position="114"/>
        <end position="131"/>
    </location>
</feature>
<feature type="transmembrane region" description="Helical" evidence="1">
    <location>
        <begin position="137"/>
        <end position="156"/>
    </location>
</feature>
<reference evidence="2 3" key="1">
    <citation type="submission" date="2015-10" db="EMBL/GenBank/DDBJ databases">
        <title>Butyribacter intestini gen. nov., sp. nov., a butyric acid-producing bacterium of the family Lachnospiraceae isolated from the human faeces.</title>
        <authorList>
            <person name="Zou Y."/>
            <person name="Xue W."/>
            <person name="Luo G."/>
            <person name="Lv M."/>
        </authorList>
    </citation>
    <scope>NUCLEOTIDE SEQUENCE [LARGE SCALE GENOMIC DNA]</scope>
    <source>
        <strain evidence="2 3">TF01-11</strain>
    </source>
</reference>
<evidence type="ECO:0000313" key="3">
    <source>
        <dbReference type="Proteomes" id="UP000050833"/>
    </source>
</evidence>
<comment type="caution">
    <text evidence="2">The sequence shown here is derived from an EMBL/GenBank/DDBJ whole genome shotgun (WGS) entry which is preliminary data.</text>
</comment>
<organism evidence="2 3">
    <name type="scientific">Butyribacter intestini</name>
    <dbReference type="NCBI Taxonomy" id="1703332"/>
    <lineage>
        <taxon>Bacteria</taxon>
        <taxon>Bacillati</taxon>
        <taxon>Bacillota</taxon>
        <taxon>Clostridia</taxon>
        <taxon>Lachnospirales</taxon>
        <taxon>Lachnospiraceae</taxon>
        <taxon>Butyribacter</taxon>
    </lineage>
</organism>
<sequence length="160" mass="18402">MTKNEFLSILRDSLAGNVPSDVINENISYYRDYIENNDKAESQVLEELGDPRLIARTIIDSFIAEKGPMADFYTKQARDEYRGNYDNASSYDNNYEDDYDNGYNRFSLKWYDKLLGIIIIIVVAALVLALGAVALGIFFRIILPLIVIYFVVKFIMERLT</sequence>
<dbReference type="EMBL" id="LLKB01000006">
    <property type="protein sequence ID" value="KQC84252.1"/>
    <property type="molecule type" value="Genomic_DNA"/>
</dbReference>
<protein>
    <recommendedName>
        <fullName evidence="4">DUF1700 domain-containing protein</fullName>
    </recommendedName>
</protein>
<keyword evidence="1" id="KW-1133">Transmembrane helix</keyword>
<gene>
    <name evidence="2" type="ORF">APZ18_13145</name>
</gene>
<evidence type="ECO:0000313" key="2">
    <source>
        <dbReference type="EMBL" id="KQC84252.1"/>
    </source>
</evidence>
<keyword evidence="1" id="KW-0812">Transmembrane</keyword>
<proteinExistence type="predicted"/>